<sequence>MTDKEAINLLEKQIMALVAAGVDMSMDQEFFRVGEYDLALEGVYVAHKKHPGVLDAKEVRSLVDDFGMDTTEFDR</sequence>
<dbReference type="EMBL" id="SLXU01000020">
    <property type="protein sequence ID" value="TCP58599.1"/>
    <property type="molecule type" value="Genomic_DNA"/>
</dbReference>
<evidence type="ECO:0000313" key="2">
    <source>
        <dbReference type="Proteomes" id="UP000295050"/>
    </source>
</evidence>
<dbReference type="Proteomes" id="UP000295050">
    <property type="component" value="Unassembled WGS sequence"/>
</dbReference>
<dbReference type="RefSeq" id="WP_132952975.1">
    <property type="nucleotide sequence ID" value="NZ_SLXU01000020.1"/>
</dbReference>
<accession>A0A4R2R9G0</accession>
<keyword evidence="2" id="KW-1185">Reference proteome</keyword>
<comment type="caution">
    <text evidence="1">The sequence shown here is derived from an EMBL/GenBank/DDBJ whole genome shotgun (WGS) entry which is preliminary data.</text>
</comment>
<name>A0A4R2R9G0_9RHOB</name>
<gene>
    <name evidence="1" type="ORF">EV663_12011</name>
</gene>
<reference evidence="1 2" key="1">
    <citation type="submission" date="2019-03" db="EMBL/GenBank/DDBJ databases">
        <title>Genomic Encyclopedia of Type Strains, Phase IV (KMG-IV): sequencing the most valuable type-strain genomes for metagenomic binning, comparative biology and taxonomic classification.</title>
        <authorList>
            <person name="Goeker M."/>
        </authorList>
    </citation>
    <scope>NUCLEOTIDE SEQUENCE [LARGE SCALE GENOMIC DNA]</scope>
    <source>
        <strain evidence="1 2">DSM 24766</strain>
    </source>
</reference>
<protein>
    <submittedName>
        <fullName evidence="1">Uncharacterized protein</fullName>
    </submittedName>
</protein>
<proteinExistence type="predicted"/>
<evidence type="ECO:0000313" key="1">
    <source>
        <dbReference type="EMBL" id="TCP58599.1"/>
    </source>
</evidence>
<dbReference type="AlphaFoldDB" id="A0A4R2R9G0"/>
<organism evidence="1 2">
    <name type="scientific">Rhodovulum bhavnagarense</name>
    <dbReference type="NCBI Taxonomy" id="992286"/>
    <lineage>
        <taxon>Bacteria</taxon>
        <taxon>Pseudomonadati</taxon>
        <taxon>Pseudomonadota</taxon>
        <taxon>Alphaproteobacteria</taxon>
        <taxon>Rhodobacterales</taxon>
        <taxon>Paracoccaceae</taxon>
        <taxon>Rhodovulum</taxon>
    </lineage>
</organism>
<dbReference type="OrthoDB" id="7866518at2"/>